<name>A0ACC3TF82_9ASCO</name>
<dbReference type="EMBL" id="MU970160">
    <property type="protein sequence ID" value="KAK9319817.1"/>
    <property type="molecule type" value="Genomic_DNA"/>
</dbReference>
<comment type="caution">
    <text evidence="1">The sequence shown here is derived from an EMBL/GenBank/DDBJ whole genome shotgun (WGS) entry which is preliminary data.</text>
</comment>
<protein>
    <submittedName>
        <fullName evidence="1">Uncharacterized protein</fullName>
    </submittedName>
</protein>
<evidence type="ECO:0000313" key="1">
    <source>
        <dbReference type="EMBL" id="KAK9319817.1"/>
    </source>
</evidence>
<keyword evidence="2" id="KW-1185">Reference proteome</keyword>
<accession>A0ACC3TF82</accession>
<proteinExistence type="predicted"/>
<gene>
    <name evidence="1" type="ORF">V1517DRAFT_331321</name>
</gene>
<reference evidence="2" key="1">
    <citation type="journal article" date="2024" name="Front. Bioeng. Biotechnol.">
        <title>Genome-scale model development and genomic sequencing of the oleaginous clade Lipomyces.</title>
        <authorList>
            <person name="Czajka J.J."/>
            <person name="Han Y."/>
            <person name="Kim J."/>
            <person name="Mondo S.J."/>
            <person name="Hofstad B.A."/>
            <person name="Robles A."/>
            <person name="Haridas S."/>
            <person name="Riley R."/>
            <person name="LaButti K."/>
            <person name="Pangilinan J."/>
            <person name="Andreopoulos W."/>
            <person name="Lipzen A."/>
            <person name="Yan J."/>
            <person name="Wang M."/>
            <person name="Ng V."/>
            <person name="Grigoriev I.V."/>
            <person name="Spatafora J.W."/>
            <person name="Magnuson J.K."/>
            <person name="Baker S.E."/>
            <person name="Pomraning K.R."/>
        </authorList>
    </citation>
    <scope>NUCLEOTIDE SEQUENCE [LARGE SCALE GENOMIC DNA]</scope>
    <source>
        <strain evidence="2">CBS 10300</strain>
    </source>
</reference>
<dbReference type="Proteomes" id="UP001489719">
    <property type="component" value="Unassembled WGS sequence"/>
</dbReference>
<evidence type="ECO:0000313" key="2">
    <source>
        <dbReference type="Proteomes" id="UP001489719"/>
    </source>
</evidence>
<sequence>MPAISGFVDFDPAKDLPSFKHKVIFVTGGTAGLGRECVEALIQHQPAHIYFSGRNVDAATKLVESISATTPDVGLTFVELDMTSLESVKAGMQRFTLDRLDILMCNAGIMAKPPGLTRDGFELQFGVNHLAHAMIIDTLLPTLQRTAAQPGADVRIICLTSEGYAAHPRGGILYDRLRTPMDMFMGTWVRYGQSKLANLMYAKELARRYPAILAVSVHPGVVQTELVTSLPLLKKVFVHVTNALMRVPLMDPERGAYSQLWLTGADREKLVSGAYYKPVGVLTQADATAESEKLASKLWDWTQDVLVGFR</sequence>
<organism evidence="1 2">
    <name type="scientific">Lipomyces orientalis</name>
    <dbReference type="NCBI Taxonomy" id="1233043"/>
    <lineage>
        <taxon>Eukaryota</taxon>
        <taxon>Fungi</taxon>
        <taxon>Dikarya</taxon>
        <taxon>Ascomycota</taxon>
        <taxon>Saccharomycotina</taxon>
        <taxon>Lipomycetes</taxon>
        <taxon>Lipomycetales</taxon>
        <taxon>Lipomycetaceae</taxon>
        <taxon>Lipomyces</taxon>
    </lineage>
</organism>